<dbReference type="PROSITE" id="PS51725">
    <property type="entry name" value="ABM"/>
    <property type="match status" value="1"/>
</dbReference>
<accession>A0ABS2CPZ0</accession>
<proteinExistence type="predicted"/>
<evidence type="ECO:0000313" key="3">
    <source>
        <dbReference type="Proteomes" id="UP001430172"/>
    </source>
</evidence>
<reference evidence="2" key="1">
    <citation type="submission" date="2021-02" db="EMBL/GenBank/DDBJ databases">
        <title>Phycicoccus sp. MQZ13P-5T, whole genome shotgun sequence.</title>
        <authorList>
            <person name="Tuo L."/>
        </authorList>
    </citation>
    <scope>NUCLEOTIDE SEQUENCE</scope>
    <source>
        <strain evidence="2">MQZ13P-5</strain>
    </source>
</reference>
<keyword evidence="2" id="KW-0503">Monooxygenase</keyword>
<dbReference type="EMBL" id="JAFDVD010000020">
    <property type="protein sequence ID" value="MBM6401960.1"/>
    <property type="molecule type" value="Genomic_DNA"/>
</dbReference>
<protein>
    <submittedName>
        <fullName evidence="2">Antibiotic biosynthesis monooxygenase</fullName>
    </submittedName>
</protein>
<dbReference type="RefSeq" id="WP_204132434.1">
    <property type="nucleotide sequence ID" value="NZ_JAFDVD010000020.1"/>
</dbReference>
<dbReference type="InterPro" id="IPR007138">
    <property type="entry name" value="ABM_dom"/>
</dbReference>
<comment type="caution">
    <text evidence="2">The sequence shown here is derived from an EMBL/GenBank/DDBJ whole genome shotgun (WGS) entry which is preliminary data.</text>
</comment>
<dbReference type="Pfam" id="PF03992">
    <property type="entry name" value="ABM"/>
    <property type="match status" value="1"/>
</dbReference>
<keyword evidence="2" id="KW-0560">Oxidoreductase</keyword>
<dbReference type="Gene3D" id="3.30.70.100">
    <property type="match status" value="1"/>
</dbReference>
<dbReference type="SUPFAM" id="SSF54909">
    <property type="entry name" value="Dimeric alpha+beta barrel"/>
    <property type="match status" value="1"/>
</dbReference>
<name>A0ABS2CPZ0_9MICO</name>
<evidence type="ECO:0000313" key="2">
    <source>
        <dbReference type="EMBL" id="MBM6401960.1"/>
    </source>
</evidence>
<dbReference type="Proteomes" id="UP001430172">
    <property type="component" value="Unassembled WGS sequence"/>
</dbReference>
<organism evidence="2 3">
    <name type="scientific">Phycicoccus sonneratiae</name>
    <dbReference type="NCBI Taxonomy" id="2807628"/>
    <lineage>
        <taxon>Bacteria</taxon>
        <taxon>Bacillati</taxon>
        <taxon>Actinomycetota</taxon>
        <taxon>Actinomycetes</taxon>
        <taxon>Micrococcales</taxon>
        <taxon>Intrasporangiaceae</taxon>
        <taxon>Phycicoccus</taxon>
    </lineage>
</organism>
<gene>
    <name evidence="2" type="ORF">JQN70_16295</name>
</gene>
<keyword evidence="3" id="KW-1185">Reference proteome</keyword>
<feature type="domain" description="ABM" evidence="1">
    <location>
        <begin position="5"/>
        <end position="92"/>
    </location>
</feature>
<sequence length="98" mass="10536">MAVDRGLLATLKAKPGKGDELGEFLRKGRGLAAQEDGTVTWYAFRLDDTTYGIFDTFESEDARQAHVNGQIPAALQDVASDLLAEDAVISPIDVLAVK</sequence>
<dbReference type="InterPro" id="IPR011008">
    <property type="entry name" value="Dimeric_a/b-barrel"/>
</dbReference>
<evidence type="ECO:0000259" key="1">
    <source>
        <dbReference type="PROSITE" id="PS51725"/>
    </source>
</evidence>
<dbReference type="GO" id="GO:0004497">
    <property type="term" value="F:monooxygenase activity"/>
    <property type="evidence" value="ECO:0007669"/>
    <property type="project" value="UniProtKB-KW"/>
</dbReference>